<gene>
    <name evidence="1" type="ORF">CEPID_10530</name>
</gene>
<dbReference type="SUPFAM" id="SSF53474">
    <property type="entry name" value="alpha/beta-Hydrolases"/>
    <property type="match status" value="1"/>
</dbReference>
<dbReference type="Gene3D" id="3.40.50.1820">
    <property type="entry name" value="alpha/beta hydrolase"/>
    <property type="match status" value="1"/>
</dbReference>
<dbReference type="Proteomes" id="UP000035368">
    <property type="component" value="Chromosome"/>
</dbReference>
<protein>
    <submittedName>
        <fullName evidence="1">Alpha/beta hydrolase family</fullName>
    </submittedName>
</protein>
<name>A0A0G3GRW7_9CORY</name>
<dbReference type="PATRIC" id="fig|1050174.4.peg.2121"/>
<evidence type="ECO:0000313" key="1">
    <source>
        <dbReference type="EMBL" id="AKK03936.1"/>
    </source>
</evidence>
<keyword evidence="2" id="KW-1185">Reference proteome</keyword>
<dbReference type="InterPro" id="IPR029058">
    <property type="entry name" value="AB_hydrolase_fold"/>
</dbReference>
<keyword evidence="1" id="KW-0378">Hydrolase</keyword>
<dbReference type="KEGG" id="cei:CEPID_10530"/>
<organism evidence="1 2">
    <name type="scientific">Corynebacterium epidermidicanis</name>
    <dbReference type="NCBI Taxonomy" id="1050174"/>
    <lineage>
        <taxon>Bacteria</taxon>
        <taxon>Bacillati</taxon>
        <taxon>Actinomycetota</taxon>
        <taxon>Actinomycetes</taxon>
        <taxon>Mycobacteriales</taxon>
        <taxon>Corynebacteriaceae</taxon>
        <taxon>Corynebacterium</taxon>
    </lineage>
</organism>
<dbReference type="GO" id="GO:0016787">
    <property type="term" value="F:hydrolase activity"/>
    <property type="evidence" value="ECO:0007669"/>
    <property type="project" value="UniProtKB-KW"/>
</dbReference>
<accession>A0A0G3GRW7</accession>
<sequence length="221" mass="23456">MPWRWTLPTLLPWMKPPKNCAVHWTNLVPRRGQFPSSNAGVSPTAPPVLFLHGTLGSPGNLARSARAVQLAGRRAVALEYNNRGTGGLDRSIAEVTEFAERFSTLDIVGHSMGGLVGLGVAHNLGSRVRTLVGVGACWRGVPNRGWNRYSAVLGQGYRDALLPREPVLPTSTRVVSVVSDADKTVPVSSASLGEVITVPGVHHAHLGNQAEAIVRALGLSS</sequence>
<evidence type="ECO:0000313" key="2">
    <source>
        <dbReference type="Proteomes" id="UP000035368"/>
    </source>
</evidence>
<dbReference type="AlphaFoldDB" id="A0A0G3GRW7"/>
<dbReference type="EMBL" id="CP011541">
    <property type="protein sequence ID" value="AKK03936.1"/>
    <property type="molecule type" value="Genomic_DNA"/>
</dbReference>
<proteinExistence type="predicted"/>
<reference evidence="1 2" key="1">
    <citation type="submission" date="2015-05" db="EMBL/GenBank/DDBJ databases">
        <title>Complete genome sequence of Corynebacterium epidermidicanis DSM 45586, isolated from the skin of a dog suffering from pruritus.</title>
        <authorList>
            <person name="Ruckert C."/>
            <person name="Albersmeier A."/>
            <person name="Winkler A."/>
            <person name="Tauch A."/>
        </authorList>
    </citation>
    <scope>NUCLEOTIDE SEQUENCE [LARGE SCALE GENOMIC DNA]</scope>
    <source>
        <strain evidence="1 2">DSM 45586</strain>
    </source>
</reference>
<dbReference type="STRING" id="1050174.CEPID_10530"/>